<accession>A0A9X4M1X0</accession>
<evidence type="ECO:0000256" key="1">
    <source>
        <dbReference type="SAM" id="MobiDB-lite"/>
    </source>
</evidence>
<keyword evidence="2" id="KW-0472">Membrane</keyword>
<keyword evidence="2" id="KW-0812">Transmembrane</keyword>
<protein>
    <submittedName>
        <fullName evidence="4">DUF4129 domain-containing protein</fullName>
    </submittedName>
</protein>
<dbReference type="AlphaFoldDB" id="A0A9X4M1X0"/>
<proteinExistence type="predicted"/>
<dbReference type="InterPro" id="IPR025403">
    <property type="entry name" value="TgpA-like_C"/>
</dbReference>
<feature type="domain" description="Protein-glutamine gamma-glutamyltransferase-like C-terminal" evidence="3">
    <location>
        <begin position="138"/>
        <end position="208"/>
    </location>
</feature>
<feature type="region of interest" description="Disordered" evidence="1">
    <location>
        <begin position="27"/>
        <end position="60"/>
    </location>
</feature>
<gene>
    <name evidence="4" type="ORF">NVS88_17300</name>
</gene>
<evidence type="ECO:0000259" key="3">
    <source>
        <dbReference type="Pfam" id="PF13559"/>
    </source>
</evidence>
<keyword evidence="5" id="KW-1185">Reference proteome</keyword>
<dbReference type="Pfam" id="PF13559">
    <property type="entry name" value="DUF4129"/>
    <property type="match status" value="1"/>
</dbReference>
<evidence type="ECO:0000313" key="5">
    <source>
        <dbReference type="Proteomes" id="UP001152755"/>
    </source>
</evidence>
<organism evidence="4 5">
    <name type="scientific">Speluncibacter jeojiensis</name>
    <dbReference type="NCBI Taxonomy" id="2710754"/>
    <lineage>
        <taxon>Bacteria</taxon>
        <taxon>Bacillati</taxon>
        <taxon>Actinomycetota</taxon>
        <taxon>Actinomycetes</taxon>
        <taxon>Mycobacteriales</taxon>
        <taxon>Speluncibacteraceae</taxon>
        <taxon>Speluncibacter</taxon>
    </lineage>
</organism>
<comment type="caution">
    <text evidence="4">The sequence shown here is derived from an EMBL/GenBank/DDBJ whole genome shotgun (WGS) entry which is preliminary data.</text>
</comment>
<keyword evidence="2" id="KW-1133">Transmembrane helix</keyword>
<name>A0A9X4M1X0_9ACTN</name>
<sequence>MGIAAVAVVLTGALLLPLIGHVVGTPARPPSASSTSQIDRPAPSGTTARDANGVEAPPRTGSGSLWTVSLIALPTLLALMTAGALLGRRRVGADAVPVVPAVSSHPASEHENLTRAAELGLAVVAASELDARSAIIACYAAMEAALAGTADAAPQESDTPTEVLARAVARGVVREESAAALVRLFSEARFSAHPMTERHRALAASLLRATLDDLRSRACVP</sequence>
<dbReference type="RefSeq" id="WP_277831450.1">
    <property type="nucleotide sequence ID" value="NZ_JAAIVF010000002.1"/>
</dbReference>
<feature type="transmembrane region" description="Helical" evidence="2">
    <location>
        <begin position="65"/>
        <end position="86"/>
    </location>
</feature>
<dbReference type="EMBL" id="JANRHA010000012">
    <property type="protein sequence ID" value="MDG3016314.1"/>
    <property type="molecule type" value="Genomic_DNA"/>
</dbReference>
<reference evidence="4" key="1">
    <citation type="submission" date="2022-08" db="EMBL/GenBank/DDBJ databases">
        <title>Genome analysis of Corynebacteriales strain.</title>
        <authorList>
            <person name="Lee S.D."/>
        </authorList>
    </citation>
    <scope>NUCLEOTIDE SEQUENCE</scope>
    <source>
        <strain evidence="4">D3-21</strain>
    </source>
</reference>
<dbReference type="Proteomes" id="UP001152755">
    <property type="component" value="Unassembled WGS sequence"/>
</dbReference>
<evidence type="ECO:0000256" key="2">
    <source>
        <dbReference type="SAM" id="Phobius"/>
    </source>
</evidence>
<evidence type="ECO:0000313" key="4">
    <source>
        <dbReference type="EMBL" id="MDG3016314.1"/>
    </source>
</evidence>